<protein>
    <submittedName>
        <fullName evidence="1">Uncharacterized protein</fullName>
    </submittedName>
</protein>
<organism evidence="1 2">
    <name type="scientific">Citrus sinensis</name>
    <name type="common">Sweet orange</name>
    <name type="synonym">Citrus aurantium var. sinensis</name>
    <dbReference type="NCBI Taxonomy" id="2711"/>
    <lineage>
        <taxon>Eukaryota</taxon>
        <taxon>Viridiplantae</taxon>
        <taxon>Streptophyta</taxon>
        <taxon>Embryophyta</taxon>
        <taxon>Tracheophyta</taxon>
        <taxon>Spermatophyta</taxon>
        <taxon>Magnoliopsida</taxon>
        <taxon>eudicotyledons</taxon>
        <taxon>Gunneridae</taxon>
        <taxon>Pentapetalae</taxon>
        <taxon>rosids</taxon>
        <taxon>malvids</taxon>
        <taxon>Sapindales</taxon>
        <taxon>Rutaceae</taxon>
        <taxon>Aurantioideae</taxon>
        <taxon>Citrus</taxon>
    </lineage>
</organism>
<proteinExistence type="predicted"/>
<gene>
    <name evidence="1" type="ORF">KPL71_004256</name>
</gene>
<accession>A0ACB8N3M0</accession>
<name>A0ACB8N3M0_CITSI</name>
<dbReference type="Proteomes" id="UP000829398">
    <property type="component" value="Chromosome 2"/>
</dbReference>
<reference evidence="2" key="1">
    <citation type="journal article" date="2023" name="Hortic. Res.">
        <title>A chromosome-level phased genome enabling allele-level studies in sweet orange: a case study on citrus Huanglongbing tolerance.</title>
        <authorList>
            <person name="Wu B."/>
            <person name="Yu Q."/>
            <person name="Deng Z."/>
            <person name="Duan Y."/>
            <person name="Luo F."/>
            <person name="Gmitter F. Jr."/>
        </authorList>
    </citation>
    <scope>NUCLEOTIDE SEQUENCE [LARGE SCALE GENOMIC DNA]</scope>
    <source>
        <strain evidence="2">cv. Valencia</strain>
    </source>
</reference>
<dbReference type="EMBL" id="CM039171">
    <property type="protein sequence ID" value="KAH9792737.1"/>
    <property type="molecule type" value="Genomic_DNA"/>
</dbReference>
<comment type="caution">
    <text evidence="1">The sequence shown here is derived from an EMBL/GenBank/DDBJ whole genome shotgun (WGS) entry which is preliminary data.</text>
</comment>
<keyword evidence="2" id="KW-1185">Reference proteome</keyword>
<sequence length="1838" mass="210357">METNTSSTSTSTSSHISLSSTLSLPKSCSKHIASKIENLVEYSYIPESAQINESQFPIMSPYNLYKQKTSFTRSIRTLISTKRPIPKEYIQSSRLDQCALQASQSEQYVTMEIPSDLVANWKREGYTHLHLGGVRLIVTLHGRKGLLVTARIALLDTRFKEYQHAVIGTVLTTLHAGSVLLTFYPNFNLSLEDPNLPTTLKVQIQLQGAEQTPTSKIATLHYQIVYRLQNHALDLPTPYTTSDALMILADTDTIPTIIQIPKQIHKQDLLKLMPLEWLTNYEHFHQNSEPVQTTEATFARRPNGQVKLSFQTPDTKPVSDSPLLSYTAMITAVQTGQEKKLPIHGFSLEGYPVYPDKINGHFLWDVPEAHMCNPDCPCLDDTDIDEELEVMRRKKKKKKKSSYPPPSCKPFLPQPPPDPKPPAQPIRSCLMFSSHSYEESFPPLEKQTDTQTRVTSKPFIQSLVTASGQPEEPKQYETVLNWQTKNASAQNQTLQQLGKKIDRVASQVSQTETKVDSISSRLDQMYIHLQDRISELDTELRRMINNHIWGPEFNKKEAEIRKLKAELSRIDAEKTRPSLFTQPQPTPVSPPIFETYAPFYTPSRSQQPVYNQFFGFSHLQPTPQPSLPKKSRSKVKISEPRPKATFSSSTSTIPPDESPQDIPEPLKKDKSPMDQYHYHTVQTQSSDSSDSSEPETNHSTSSSAYDSSKTFTDSESEYADITGILMATETADPSASTSTPIVDDNPSDQASHTDPVPPPVHEHSTKPSSASWFTFDDIPRHKWAARLQEFAAWIDLQGTKPNAQPQAVLREFMARSTGSLRDWLESLGEYKQLQFMESPIGTALNLIHEQFIDAHYKRMSILFYKLNGFNKPSLKHVFIASLPPELQPDLQRKLTATNLSIADISLGKIFQMAMLSLDKICEQKDFFKDLMEDKKPFSEACKKPYLKIECKDEKKCVCPTTKKRHFWKHFHKKSSSKKPFRYFKKKDVSQYRKKKSNRCFVCMKRGHFARNCPHKSAKAVRLIQHLQHSSLLFENEDVESNFLEQSAQDDQTAFLIAESSDSEDISVISTVQTVNHVSTIPRPSLKMSIIPSKFHKPVPVIGFIDTGADTSMIDPSVLPLDYWEHYSKLFRAVNGETFETTLITKKPVGIQFFPNCVIWKTIVASKLPDKDLLIGFDILHLVKNLFLTSSGVRYRQMFLPYTDTLRLYTLSETPSPYSHISQKFLAFCPENHSQFHHPSPLWKNEQFFIHLPFKLNEDINPTKASHPGMSPSDLLLAKQECSQLLQQGLIESTDSDWACQAFYVEKRSELVRGKKRLVIDYQPLNSFLKDDKFPLPKIQTMFVHLQGARIFSKFDLKAGFWQLGISPVDRHKTAFYIPDAHYQWTVMPFGLKVAPSLFQKAMTKIFSPILHHALVYIDDILLFSSDHESHQKLLLDFFHIVQAHGIMLSEKKSSIGKESIDFLGMVAICTSQLSRMLKKQCPPWGPAQTEAVKQLKVIAQSPPPLRIPTSGQRILQADANDDYWSAILLEDINGVRHFCAHASGQFKDSEKNYHVIYKEILAVKYGIKKFEFHLISHKFLINMDNSSFPRIFDFKNKLLPDKQLLSLKTWFAKYDFTVQHIKGNQNLIPDFLTRLTLSSMSISEDELWYMWCLTTLYATKLVFPIRHVLTHLTTPEFSPDLLWTLFEWYSPLTWWRKQLQHLCTFHGLDNMPEQEANMWTTVFIVHRPYFQHPETRDYWTQDMVYEWRTYPHPYTLIHDTSVSSVLKAYLMELNNVPPPAINIHHTSIGPSHTLEVIPKTQGCTPGSSSSTQGILVMEQRPDYTNVLFQDAQDPWEDF</sequence>
<evidence type="ECO:0000313" key="1">
    <source>
        <dbReference type="EMBL" id="KAH9792737.1"/>
    </source>
</evidence>
<evidence type="ECO:0000313" key="2">
    <source>
        <dbReference type="Proteomes" id="UP000829398"/>
    </source>
</evidence>